<sequence>KNEDVQGCNKKQKIIMPLQVIYELLNNSDNLQDNDDLQDDNEIASLGELSQSSLIIPS</sequence>
<evidence type="ECO:0000313" key="2">
    <source>
        <dbReference type="Proteomes" id="UP000789920"/>
    </source>
</evidence>
<proteinExistence type="predicted"/>
<evidence type="ECO:0000313" key="1">
    <source>
        <dbReference type="EMBL" id="CAG8848697.1"/>
    </source>
</evidence>
<organism evidence="1 2">
    <name type="scientific">Racocetra persica</name>
    <dbReference type="NCBI Taxonomy" id="160502"/>
    <lineage>
        <taxon>Eukaryota</taxon>
        <taxon>Fungi</taxon>
        <taxon>Fungi incertae sedis</taxon>
        <taxon>Mucoromycota</taxon>
        <taxon>Glomeromycotina</taxon>
        <taxon>Glomeromycetes</taxon>
        <taxon>Diversisporales</taxon>
        <taxon>Gigasporaceae</taxon>
        <taxon>Racocetra</taxon>
    </lineage>
</organism>
<feature type="non-terminal residue" evidence="1">
    <location>
        <position position="1"/>
    </location>
</feature>
<reference evidence="1" key="1">
    <citation type="submission" date="2021-06" db="EMBL/GenBank/DDBJ databases">
        <authorList>
            <person name="Kallberg Y."/>
            <person name="Tangrot J."/>
            <person name="Rosling A."/>
        </authorList>
    </citation>
    <scope>NUCLEOTIDE SEQUENCE</scope>
    <source>
        <strain evidence="1">MA461A</strain>
    </source>
</reference>
<comment type="caution">
    <text evidence="1">The sequence shown here is derived from an EMBL/GenBank/DDBJ whole genome shotgun (WGS) entry which is preliminary data.</text>
</comment>
<keyword evidence="2" id="KW-1185">Reference proteome</keyword>
<dbReference type="Proteomes" id="UP000789920">
    <property type="component" value="Unassembled WGS sequence"/>
</dbReference>
<dbReference type="EMBL" id="CAJVQC010161902">
    <property type="protein sequence ID" value="CAG8848697.1"/>
    <property type="molecule type" value="Genomic_DNA"/>
</dbReference>
<name>A0ACA9SVG2_9GLOM</name>
<protein>
    <submittedName>
        <fullName evidence="1">32370_t:CDS:1</fullName>
    </submittedName>
</protein>
<gene>
    <name evidence="1" type="ORF">RPERSI_LOCUS35248</name>
</gene>
<accession>A0ACA9SVG2</accession>